<dbReference type="PANTHER" id="PTHR33840">
    <property type="match status" value="1"/>
</dbReference>
<feature type="domain" description="T6SS Phospholipase effector Tle1-like catalytic" evidence="1">
    <location>
        <begin position="349"/>
        <end position="442"/>
    </location>
</feature>
<dbReference type="InterPro" id="IPR018712">
    <property type="entry name" value="Tle1-like_cat"/>
</dbReference>
<accession>A0A2D0KKW4</accession>
<protein>
    <recommendedName>
        <fullName evidence="1">T6SS Phospholipase effector Tle1-like catalytic domain-containing protein</fullName>
    </recommendedName>
</protein>
<dbReference type="Pfam" id="PF09994">
    <property type="entry name" value="T6SS_Tle1-like_cat"/>
    <property type="match status" value="1"/>
</dbReference>
<evidence type="ECO:0000313" key="2">
    <source>
        <dbReference type="EMBL" id="PHM64028.1"/>
    </source>
</evidence>
<proteinExistence type="predicted"/>
<keyword evidence="4" id="KW-1185">Reference proteome</keyword>
<dbReference type="Proteomes" id="UP000222366">
    <property type="component" value="Unassembled WGS sequence"/>
</dbReference>
<evidence type="ECO:0000259" key="1">
    <source>
        <dbReference type="Pfam" id="PF09994"/>
    </source>
</evidence>
<evidence type="ECO:0000313" key="3">
    <source>
        <dbReference type="EMBL" id="PHM64373.1"/>
    </source>
</evidence>
<reference evidence="2 4" key="1">
    <citation type="journal article" date="2017" name="Nat. Microbiol.">
        <title>Natural product diversity associated with the nematode symbionts Photorhabdus and Xenorhabdus.</title>
        <authorList>
            <person name="Tobias N.J."/>
            <person name="Wolff H."/>
            <person name="Djahanschiri B."/>
            <person name="Grundmann F."/>
            <person name="Kronenwerth M."/>
            <person name="Shi Y.M."/>
            <person name="Simonyi S."/>
            <person name="Grun P."/>
            <person name="Shapiro-Ilan D."/>
            <person name="Pidot S.J."/>
            <person name="Stinear T.P."/>
            <person name="Ebersberger I."/>
            <person name="Bode H.B."/>
        </authorList>
    </citation>
    <scope>NUCLEOTIDE SEQUENCE [LARGE SCALE GENOMIC DNA]</scope>
    <source>
        <strain evidence="2 4">DSM 17904</strain>
    </source>
</reference>
<dbReference type="AlphaFoldDB" id="A0A2D0KKW4"/>
<dbReference type="EMBL" id="NJAJ01000039">
    <property type="protein sequence ID" value="PHM64028.1"/>
    <property type="molecule type" value="Genomic_DNA"/>
</dbReference>
<name>A0A2D0KKW4_9GAMM</name>
<evidence type="ECO:0000313" key="4">
    <source>
        <dbReference type="Proteomes" id="UP000222366"/>
    </source>
</evidence>
<organism evidence="2 4">
    <name type="scientific">Xenorhabdus stockiae</name>
    <dbReference type="NCBI Taxonomy" id="351614"/>
    <lineage>
        <taxon>Bacteria</taxon>
        <taxon>Pseudomonadati</taxon>
        <taxon>Pseudomonadota</taxon>
        <taxon>Gammaproteobacteria</taxon>
        <taxon>Enterobacterales</taxon>
        <taxon>Morganellaceae</taxon>
        <taxon>Xenorhabdus</taxon>
    </lineage>
</organism>
<sequence>MSQLEQTDCINCQDILKHWIEFQLVDEQGEPLTGIPYKLTSRGNKSIVRTGTTDGNGLLREADLPPMPVTLSVTAQPLADEIVKRTPRQQTGEANSLVKPTAILDGHEYQYITLGMLSNAYPKIKGWQEDELKSSEHFKNSTLKGFSTSQLKRRHVLEMQVIESGINLTIGVFFDGTGNNIDNTDERLCAKENSDPTPEQFNNFVCSFNKYGAPGDVWRLSYDNYYTNVVFLHNIYSNNEISEGNHQIKVYIDGVGTKSGESDSVVGYGTGRGDTGVVTKTDIGIEKIKNELTKFLETTEDNVRSLQFDIIGFSRGAASARHFANRVLKQDKDLLKALNESLADHRYLENSRYPTGKTRFLGIYDTVTAIAEMNNLLNPHNSSVTGPANIFLSSDIAKSVFHITAQNECRYNFSLNSVKPHWPELELPGAHADVGGGYDPVGDENLCITRPKMMEVSGFGVPSDNNLHVYKNTQKELEQLKKSPTIGSLVTDENVKLITWHDDSSEYAKRSGSTKVMAAAVLTRTIQNDWSKVGMLVMQDAAQEAGLVFDKPNDNDSNYQLPAELQAITKKAIAQGLAIRQGEKPEPFTQEELTLIGSKYTHFSANWNNTKTKDNNMQGDIFPAEIAYANRPNSNWRRTIFDNNGKDIS</sequence>
<dbReference type="EMBL" id="NJAJ01000030">
    <property type="protein sequence ID" value="PHM64373.1"/>
    <property type="molecule type" value="Genomic_DNA"/>
</dbReference>
<comment type="caution">
    <text evidence="2">The sequence shown here is derived from an EMBL/GenBank/DDBJ whole genome shotgun (WGS) entry which is preliminary data.</text>
</comment>
<gene>
    <name evidence="3" type="ORF">Xsto_03029</name>
    <name evidence="2" type="ORF">Xsto_03425</name>
</gene>
<dbReference type="PANTHER" id="PTHR33840:SF1">
    <property type="entry name" value="TLE1 PHOSPHOLIPASE DOMAIN-CONTAINING PROTEIN"/>
    <property type="match status" value="1"/>
</dbReference>